<accession>A0A9D9EGP4</accession>
<comment type="caution">
    <text evidence="1">The sequence shown here is derived from an EMBL/GenBank/DDBJ whole genome shotgun (WGS) entry which is preliminary data.</text>
</comment>
<evidence type="ECO:0000313" key="1">
    <source>
        <dbReference type="EMBL" id="MBO8446030.1"/>
    </source>
</evidence>
<dbReference type="AlphaFoldDB" id="A0A9D9EGP4"/>
<reference evidence="1" key="2">
    <citation type="journal article" date="2021" name="PeerJ">
        <title>Extensive microbial diversity within the chicken gut microbiome revealed by metagenomics and culture.</title>
        <authorList>
            <person name="Gilroy R."/>
            <person name="Ravi A."/>
            <person name="Getino M."/>
            <person name="Pursley I."/>
            <person name="Horton D.L."/>
            <person name="Alikhan N.F."/>
            <person name="Baker D."/>
            <person name="Gharbi K."/>
            <person name="Hall N."/>
            <person name="Watson M."/>
            <person name="Adriaenssens E.M."/>
            <person name="Foster-Nyarko E."/>
            <person name="Jarju S."/>
            <person name="Secka A."/>
            <person name="Antonio M."/>
            <person name="Oren A."/>
            <person name="Chaudhuri R.R."/>
            <person name="La Ragione R."/>
            <person name="Hildebrand F."/>
            <person name="Pallen M.J."/>
        </authorList>
    </citation>
    <scope>NUCLEOTIDE SEQUENCE</scope>
    <source>
        <strain evidence="1">D5-748</strain>
    </source>
</reference>
<evidence type="ECO:0000313" key="2">
    <source>
        <dbReference type="Proteomes" id="UP000823619"/>
    </source>
</evidence>
<feature type="non-terminal residue" evidence="1">
    <location>
        <position position="1"/>
    </location>
</feature>
<reference evidence="1" key="1">
    <citation type="submission" date="2020-10" db="EMBL/GenBank/DDBJ databases">
        <authorList>
            <person name="Gilroy R."/>
        </authorList>
    </citation>
    <scope>NUCLEOTIDE SEQUENCE</scope>
    <source>
        <strain evidence="1">D5-748</strain>
    </source>
</reference>
<proteinExistence type="predicted"/>
<organism evidence="1 2">
    <name type="scientific">Candidatus Cryptobacteroides merdavium</name>
    <dbReference type="NCBI Taxonomy" id="2840769"/>
    <lineage>
        <taxon>Bacteria</taxon>
        <taxon>Pseudomonadati</taxon>
        <taxon>Bacteroidota</taxon>
        <taxon>Bacteroidia</taxon>
        <taxon>Bacteroidales</taxon>
        <taxon>Candidatus Cryptobacteroides</taxon>
    </lineage>
</organism>
<sequence>NFSYLSDKIRLSDGNFDLRDLGGVFDEAGDIVNDNVAGVRNNYGFSLTRGRTFMFHNKPIARLVSIGLDAVFFDVSYSNYTVVPASLGVTVPGENESISTILEERTLNKMEYSLQVGPSVTITPGQKLTIEAYFRYAPTFSVLLMDNSFAGNYASLFVTGASVAFGKLGVGMEARLGSAEYKTFSGDLSYQSGLKTSGFRAFLQIRW</sequence>
<gene>
    <name evidence="1" type="ORF">IAC23_10140</name>
</gene>
<dbReference type="EMBL" id="JADIMO010000133">
    <property type="protein sequence ID" value="MBO8446030.1"/>
    <property type="molecule type" value="Genomic_DNA"/>
</dbReference>
<name>A0A9D9EGP4_9BACT</name>
<protein>
    <submittedName>
        <fullName evidence="1">Uncharacterized protein</fullName>
    </submittedName>
</protein>
<dbReference type="Proteomes" id="UP000823619">
    <property type="component" value="Unassembled WGS sequence"/>
</dbReference>